<gene>
    <name evidence="1" type="ORF">FGO68_gene7668</name>
</gene>
<comment type="caution">
    <text evidence="1">The sequence shown here is derived from an EMBL/GenBank/DDBJ whole genome shotgun (WGS) entry which is preliminary data.</text>
</comment>
<name>A0A8J8T022_HALGN</name>
<protein>
    <submittedName>
        <fullName evidence="1">Uncharacterized protein</fullName>
    </submittedName>
</protein>
<reference evidence="1" key="1">
    <citation type="submission" date="2019-06" db="EMBL/GenBank/DDBJ databases">
        <authorList>
            <person name="Zheng W."/>
        </authorList>
    </citation>
    <scope>NUCLEOTIDE SEQUENCE</scope>
    <source>
        <strain evidence="1">QDHG01</strain>
    </source>
</reference>
<dbReference type="EMBL" id="RRYP01013289">
    <property type="protein sequence ID" value="TNV76593.1"/>
    <property type="molecule type" value="Genomic_DNA"/>
</dbReference>
<evidence type="ECO:0000313" key="2">
    <source>
        <dbReference type="Proteomes" id="UP000785679"/>
    </source>
</evidence>
<accession>A0A8J8T022</accession>
<proteinExistence type="predicted"/>
<dbReference type="Proteomes" id="UP000785679">
    <property type="component" value="Unassembled WGS sequence"/>
</dbReference>
<dbReference type="AlphaFoldDB" id="A0A8J8T022"/>
<evidence type="ECO:0000313" key="1">
    <source>
        <dbReference type="EMBL" id="TNV76593.1"/>
    </source>
</evidence>
<organism evidence="1 2">
    <name type="scientific">Halteria grandinella</name>
    <dbReference type="NCBI Taxonomy" id="5974"/>
    <lineage>
        <taxon>Eukaryota</taxon>
        <taxon>Sar</taxon>
        <taxon>Alveolata</taxon>
        <taxon>Ciliophora</taxon>
        <taxon>Intramacronucleata</taxon>
        <taxon>Spirotrichea</taxon>
        <taxon>Stichotrichia</taxon>
        <taxon>Sporadotrichida</taxon>
        <taxon>Halteriidae</taxon>
        <taxon>Halteria</taxon>
    </lineage>
</organism>
<sequence>MRHLIQGKECRLTNQSKSQHRAKLLVMHCYLSNCILECRMDYSQFAVDQQFYCYRVVPTLSSNTITTGMQKMRWKICKGKIWEG</sequence>
<keyword evidence="2" id="KW-1185">Reference proteome</keyword>